<gene>
    <name evidence="1" type="primary">3</name>
    <name evidence="1" type="ORF">PBI_ZOEJ_3</name>
</gene>
<reference evidence="1 2" key="1">
    <citation type="submission" date="2014-02" db="EMBL/GenBank/DDBJ databases">
        <authorList>
            <person name="Cornely K.A."/>
            <person name="Jancevski A.V."/>
            <person name="Rogers S.R."/>
            <person name="Scola S.E."/>
            <person name="Pinches R.S."/>
            <person name="Perri C.M."/>
            <person name="Brown M.S."/>
            <person name="Cavedon W.D."/>
            <person name="Dubois H.M."/>
            <person name="Fernando M.A."/>
            <person name="Austriaco N."/>
            <person name="Bradley K.W."/>
            <person name="Clarke D.Q."/>
            <person name="Lewis M.F."/>
            <person name="Barker L.P."/>
            <person name="Bailey C."/>
            <person name="Asai D.J."/>
            <person name="Garber M.L."/>
            <person name="Bowman C.A."/>
            <person name="Russell D.A."/>
            <person name="Pope W.H."/>
            <person name="Jacobs-Sera D."/>
            <person name="Hendrix R.W."/>
            <person name="Hatfull G.F."/>
        </authorList>
    </citation>
    <scope>NUCLEOTIDE SEQUENCE [LARGE SCALE GENOMIC DNA]</scope>
</reference>
<name>A0A023W6S3_9CAUD</name>
<dbReference type="EMBL" id="KJ510412">
    <property type="protein sequence ID" value="AHY26827.1"/>
    <property type="molecule type" value="Genomic_DNA"/>
</dbReference>
<evidence type="ECO:0008006" key="3">
    <source>
        <dbReference type="Google" id="ProtNLM"/>
    </source>
</evidence>
<proteinExistence type="predicted"/>
<dbReference type="RefSeq" id="YP_009032397.1">
    <property type="nucleotide sequence ID" value="NC_024147.1"/>
</dbReference>
<dbReference type="OrthoDB" id="25076at10239"/>
<organism evidence="1 2">
    <name type="scientific">Mycobacterium phage ZoeJ</name>
    <dbReference type="NCBI Taxonomy" id="1486427"/>
    <lineage>
        <taxon>Viruses</taxon>
        <taxon>Duplodnaviria</taxon>
        <taxon>Heunggongvirae</taxon>
        <taxon>Uroviricota</taxon>
        <taxon>Caudoviricetes</taxon>
        <taxon>Weiservirinae</taxon>
        <taxon>Timquatrovirus</taxon>
        <taxon>Timquatrovirus zoeJ</taxon>
    </lineage>
</organism>
<evidence type="ECO:0000313" key="1">
    <source>
        <dbReference type="EMBL" id="AHY26827.1"/>
    </source>
</evidence>
<dbReference type="KEGG" id="vg:19488100"/>
<keyword evidence="2" id="KW-1185">Reference proteome</keyword>
<evidence type="ECO:0000313" key="2">
    <source>
        <dbReference type="Proteomes" id="UP000024442"/>
    </source>
</evidence>
<sequence length="82" mass="8388">MAVKSVAAAAADGDRRELLVAMRARVATAVEDPETPARDLAALTRRLLEIANEIAAIDAQAEQGEGSVAAAAATPDEPFSTA</sequence>
<accession>A0A023W6S3</accession>
<dbReference type="GeneID" id="19488100"/>
<protein>
    <recommendedName>
        <fullName evidence="3">Terminase small subunit</fullName>
    </recommendedName>
</protein>
<dbReference type="Proteomes" id="UP000024442">
    <property type="component" value="Segment"/>
</dbReference>